<dbReference type="SUPFAM" id="SSF53335">
    <property type="entry name" value="S-adenosyl-L-methionine-dependent methyltransferases"/>
    <property type="match status" value="1"/>
</dbReference>
<evidence type="ECO:0000259" key="2">
    <source>
        <dbReference type="Pfam" id="PF08241"/>
    </source>
</evidence>
<dbReference type="Pfam" id="PF08241">
    <property type="entry name" value="Methyltransf_11"/>
    <property type="match status" value="1"/>
</dbReference>
<evidence type="ECO:0000256" key="1">
    <source>
        <dbReference type="SAM" id="MobiDB-lite"/>
    </source>
</evidence>
<dbReference type="InterPro" id="IPR013216">
    <property type="entry name" value="Methyltransf_11"/>
</dbReference>
<feature type="region of interest" description="Disordered" evidence="1">
    <location>
        <begin position="1"/>
        <end position="24"/>
    </location>
</feature>
<accession>A0A6A4RCG3</accession>
<gene>
    <name evidence="3" type="ORF">GP644_22465</name>
</gene>
<dbReference type="GO" id="GO:0008757">
    <property type="term" value="F:S-adenosylmethionine-dependent methyltransferase activity"/>
    <property type="evidence" value="ECO:0007669"/>
    <property type="project" value="InterPro"/>
</dbReference>
<evidence type="ECO:0000313" key="3">
    <source>
        <dbReference type="EMBL" id="KAE9625484.1"/>
    </source>
</evidence>
<evidence type="ECO:0000313" key="4">
    <source>
        <dbReference type="Proteomes" id="UP000441586"/>
    </source>
</evidence>
<dbReference type="Gene3D" id="3.40.50.150">
    <property type="entry name" value="Vaccinia Virus protein VP39"/>
    <property type="match status" value="1"/>
</dbReference>
<dbReference type="GO" id="GO:0032259">
    <property type="term" value="P:methylation"/>
    <property type="evidence" value="ECO:0007669"/>
    <property type="project" value="UniProtKB-KW"/>
</dbReference>
<dbReference type="RefSeq" id="WP_158981697.1">
    <property type="nucleotide sequence ID" value="NZ_WSFO01000020.1"/>
</dbReference>
<keyword evidence="3" id="KW-0808">Transferase</keyword>
<dbReference type="EMBL" id="WSFO01000020">
    <property type="protein sequence ID" value="KAE9625484.1"/>
    <property type="molecule type" value="Genomic_DNA"/>
</dbReference>
<comment type="caution">
    <text evidence="3">The sequence shown here is derived from an EMBL/GenBank/DDBJ whole genome shotgun (WGS) entry which is preliminary data.</text>
</comment>
<proteinExistence type="predicted"/>
<dbReference type="Proteomes" id="UP000441586">
    <property type="component" value="Unassembled WGS sequence"/>
</dbReference>
<dbReference type="InterPro" id="IPR029063">
    <property type="entry name" value="SAM-dependent_MTases_sf"/>
</dbReference>
<organism evidence="3 4">
    <name type="scientific">Parasedimentitalea maritima</name>
    <dbReference type="NCBI Taxonomy" id="2578117"/>
    <lineage>
        <taxon>Bacteria</taxon>
        <taxon>Pseudomonadati</taxon>
        <taxon>Pseudomonadota</taxon>
        <taxon>Alphaproteobacteria</taxon>
        <taxon>Rhodobacterales</taxon>
        <taxon>Paracoccaceae</taxon>
        <taxon>Parasedimentitalea</taxon>
    </lineage>
</organism>
<feature type="domain" description="Methyltransferase type 11" evidence="2">
    <location>
        <begin position="65"/>
        <end position="160"/>
    </location>
</feature>
<protein>
    <submittedName>
        <fullName evidence="3">Methyltransferase domain-containing protein</fullName>
    </submittedName>
</protein>
<feature type="compositionally biased region" description="Basic residues" evidence="1">
    <location>
        <begin position="1"/>
        <end position="17"/>
    </location>
</feature>
<reference evidence="3 4" key="1">
    <citation type="submission" date="2019-12" db="EMBL/GenBank/DDBJ databases">
        <authorList>
            <person name="Zhang Y.-J."/>
        </authorList>
    </citation>
    <scope>NUCLEOTIDE SEQUENCE [LARGE SCALE GENOMIC DNA]</scope>
    <source>
        <strain evidence="3 4">H18S-6</strain>
    </source>
</reference>
<keyword evidence="3" id="KW-0489">Methyltransferase</keyword>
<name>A0A6A4RCG3_9RHOB</name>
<sequence>MANLKLQHRMSGRKWKQKATGGSWQDQPELNDYLSSSICADYETGVYGAVRVAAREGPFQNAVSIGSGLADQERKLVRLGLVQHFDLFEISDDRVADCRRLIENEGFTKNFKVHKEDALKLDKTEAYHLVFWSHSLHHMFDVNHALAWSVKALRPSGCLLVSDYIGPTRLQWGREEVRLAKQFLVNNEDVLKIAPSRVRSGSPFRRLKQYLRDPSEAPQSDRILSAYKAQTGTSMQNLGGAMIHLCGGFLGAARTEDPQIFDRLIEYDKSAREQGIAHFAFGLWCKPNET</sequence>
<dbReference type="AlphaFoldDB" id="A0A6A4RCG3"/>